<keyword evidence="3" id="KW-1185">Reference proteome</keyword>
<comment type="caution">
    <text evidence="2">The sequence shown here is derived from an EMBL/GenBank/DDBJ whole genome shotgun (WGS) entry which is preliminary data.</text>
</comment>
<dbReference type="Proteomes" id="UP001152622">
    <property type="component" value="Chromosome 9"/>
</dbReference>
<feature type="compositionally biased region" description="Low complexity" evidence="1">
    <location>
        <begin position="23"/>
        <end position="34"/>
    </location>
</feature>
<protein>
    <submittedName>
        <fullName evidence="2">Uncharacterized protein</fullName>
    </submittedName>
</protein>
<evidence type="ECO:0000313" key="3">
    <source>
        <dbReference type="Proteomes" id="UP001152622"/>
    </source>
</evidence>
<dbReference type="EMBL" id="JAINUF010000009">
    <property type="protein sequence ID" value="KAJ8350103.1"/>
    <property type="molecule type" value="Genomic_DNA"/>
</dbReference>
<proteinExistence type="predicted"/>
<sequence length="106" mass="11112">MPGYSALSTPSFDIPPFPRHGKAAAGRGSARAGAGPRGGNAGESERRCPELPCRPRGTRRVKCQRDQSHGLRTRGPKTPHLCRVAGGDGSTSCIQSTESRDKGSAN</sequence>
<evidence type="ECO:0000313" key="2">
    <source>
        <dbReference type="EMBL" id="KAJ8350103.1"/>
    </source>
</evidence>
<accession>A0A9Q1F343</accession>
<evidence type="ECO:0000256" key="1">
    <source>
        <dbReference type="SAM" id="MobiDB-lite"/>
    </source>
</evidence>
<gene>
    <name evidence="2" type="ORF">SKAU_G00252330</name>
</gene>
<name>A0A9Q1F343_SYNKA</name>
<dbReference type="AlphaFoldDB" id="A0A9Q1F343"/>
<feature type="region of interest" description="Disordered" evidence="1">
    <location>
        <begin position="1"/>
        <end position="106"/>
    </location>
</feature>
<organism evidence="2 3">
    <name type="scientific">Synaphobranchus kaupii</name>
    <name type="common">Kaup's arrowtooth eel</name>
    <dbReference type="NCBI Taxonomy" id="118154"/>
    <lineage>
        <taxon>Eukaryota</taxon>
        <taxon>Metazoa</taxon>
        <taxon>Chordata</taxon>
        <taxon>Craniata</taxon>
        <taxon>Vertebrata</taxon>
        <taxon>Euteleostomi</taxon>
        <taxon>Actinopterygii</taxon>
        <taxon>Neopterygii</taxon>
        <taxon>Teleostei</taxon>
        <taxon>Anguilliformes</taxon>
        <taxon>Synaphobranchidae</taxon>
        <taxon>Synaphobranchus</taxon>
    </lineage>
</organism>
<feature type="compositionally biased region" description="Polar residues" evidence="1">
    <location>
        <begin position="1"/>
        <end position="11"/>
    </location>
</feature>
<reference evidence="2" key="1">
    <citation type="journal article" date="2023" name="Science">
        <title>Genome structures resolve the early diversification of teleost fishes.</title>
        <authorList>
            <person name="Parey E."/>
            <person name="Louis A."/>
            <person name="Montfort J."/>
            <person name="Bouchez O."/>
            <person name="Roques C."/>
            <person name="Iampietro C."/>
            <person name="Lluch J."/>
            <person name="Castinel A."/>
            <person name="Donnadieu C."/>
            <person name="Desvignes T."/>
            <person name="Floi Bucao C."/>
            <person name="Jouanno E."/>
            <person name="Wen M."/>
            <person name="Mejri S."/>
            <person name="Dirks R."/>
            <person name="Jansen H."/>
            <person name="Henkel C."/>
            <person name="Chen W.J."/>
            <person name="Zahm M."/>
            <person name="Cabau C."/>
            <person name="Klopp C."/>
            <person name="Thompson A.W."/>
            <person name="Robinson-Rechavi M."/>
            <person name="Braasch I."/>
            <person name="Lecointre G."/>
            <person name="Bobe J."/>
            <person name="Postlethwait J.H."/>
            <person name="Berthelot C."/>
            <person name="Roest Crollius H."/>
            <person name="Guiguen Y."/>
        </authorList>
    </citation>
    <scope>NUCLEOTIDE SEQUENCE</scope>
    <source>
        <strain evidence="2">WJC10195</strain>
    </source>
</reference>